<comment type="caution">
    <text evidence="12">The sequence shown here is derived from an EMBL/GenBank/DDBJ whole genome shotgun (WGS) entry which is preliminary data.</text>
</comment>
<gene>
    <name evidence="12" type="ORF">GX656_00965</name>
</gene>
<reference evidence="12 13" key="1">
    <citation type="journal article" date="2020" name="Biotechnol. Biofuels">
        <title>New insights from the biogas microbiome by comprehensive genome-resolved metagenomics of nearly 1600 species originating from multiple anaerobic digesters.</title>
        <authorList>
            <person name="Campanaro S."/>
            <person name="Treu L."/>
            <person name="Rodriguez-R L.M."/>
            <person name="Kovalovszki A."/>
            <person name="Ziels R.M."/>
            <person name="Maus I."/>
            <person name="Zhu X."/>
            <person name="Kougias P.G."/>
            <person name="Basile A."/>
            <person name="Luo G."/>
            <person name="Schluter A."/>
            <person name="Konstantinidis K.T."/>
            <person name="Angelidaki I."/>
        </authorList>
    </citation>
    <scope>NUCLEOTIDE SEQUENCE [LARGE SCALE GENOMIC DNA]</scope>
    <source>
        <strain evidence="12">AS06rmzACSIP_65</strain>
    </source>
</reference>
<feature type="transmembrane region" description="Helical" evidence="10">
    <location>
        <begin position="29"/>
        <end position="48"/>
    </location>
</feature>
<dbReference type="GO" id="GO:0051205">
    <property type="term" value="P:protein insertion into membrane"/>
    <property type="evidence" value="ECO:0007669"/>
    <property type="project" value="TreeGrafter"/>
</dbReference>
<accession>A0A847CZN8</accession>
<dbReference type="EMBL" id="JAAZBX010000002">
    <property type="protein sequence ID" value="NLD25199.1"/>
    <property type="molecule type" value="Genomic_DNA"/>
</dbReference>
<dbReference type="InterPro" id="IPR001708">
    <property type="entry name" value="YidC/ALB3/OXA1/COX18"/>
</dbReference>
<evidence type="ECO:0000256" key="3">
    <source>
        <dbReference type="ARBA" id="ARBA00022475"/>
    </source>
</evidence>
<evidence type="ECO:0000256" key="6">
    <source>
        <dbReference type="ARBA" id="ARBA00022989"/>
    </source>
</evidence>
<keyword evidence="7 10" id="KW-0472">Membrane</keyword>
<dbReference type="GO" id="GO:0005886">
    <property type="term" value="C:plasma membrane"/>
    <property type="evidence" value="ECO:0007669"/>
    <property type="project" value="UniProtKB-SubCell"/>
</dbReference>
<dbReference type="Proteomes" id="UP000545876">
    <property type="component" value="Unassembled WGS sequence"/>
</dbReference>
<keyword evidence="4 9" id="KW-0812">Transmembrane</keyword>
<feature type="transmembrane region" description="Helical" evidence="10">
    <location>
        <begin position="222"/>
        <end position="245"/>
    </location>
</feature>
<evidence type="ECO:0000256" key="4">
    <source>
        <dbReference type="ARBA" id="ARBA00022692"/>
    </source>
</evidence>
<evidence type="ECO:0000256" key="5">
    <source>
        <dbReference type="ARBA" id="ARBA00022927"/>
    </source>
</evidence>
<dbReference type="Pfam" id="PF02096">
    <property type="entry name" value="60KD_IMP"/>
    <property type="match status" value="1"/>
</dbReference>
<evidence type="ECO:0000259" key="11">
    <source>
        <dbReference type="Pfam" id="PF02096"/>
    </source>
</evidence>
<dbReference type="NCBIfam" id="TIGR03592">
    <property type="entry name" value="yidC_oxa1_cterm"/>
    <property type="match status" value="1"/>
</dbReference>
<evidence type="ECO:0000256" key="10">
    <source>
        <dbReference type="SAM" id="Phobius"/>
    </source>
</evidence>
<evidence type="ECO:0000256" key="9">
    <source>
        <dbReference type="RuleBase" id="RU003945"/>
    </source>
</evidence>
<dbReference type="PANTHER" id="PTHR12428">
    <property type="entry name" value="OXA1"/>
    <property type="match status" value="1"/>
</dbReference>
<keyword evidence="2" id="KW-0813">Transport</keyword>
<evidence type="ECO:0000256" key="1">
    <source>
        <dbReference type="ARBA" id="ARBA00004651"/>
    </source>
</evidence>
<comment type="similarity">
    <text evidence="9">Belongs to the OXA1/ALB3/YidC family.</text>
</comment>
<proteinExistence type="inferred from homology"/>
<evidence type="ECO:0000256" key="8">
    <source>
        <dbReference type="ARBA" id="ARBA00023186"/>
    </source>
</evidence>
<keyword evidence="8" id="KW-0143">Chaperone</keyword>
<comment type="subcellular location">
    <subcellularLocation>
        <location evidence="1">Cell membrane</location>
        <topology evidence="1">Multi-pass membrane protein</topology>
    </subcellularLocation>
    <subcellularLocation>
        <location evidence="9">Membrane</location>
        <topology evidence="9">Multi-pass membrane protein</topology>
    </subcellularLocation>
</comment>
<organism evidence="12 13">
    <name type="scientific">Candidatus Dojkabacteria bacterium</name>
    <dbReference type="NCBI Taxonomy" id="2099670"/>
    <lineage>
        <taxon>Bacteria</taxon>
        <taxon>Candidatus Dojkabacteria</taxon>
    </lineage>
</organism>
<protein>
    <submittedName>
        <fullName evidence="12">YidC/Oxa1 family membrane protein insertase</fullName>
    </submittedName>
</protein>
<evidence type="ECO:0000313" key="12">
    <source>
        <dbReference type="EMBL" id="NLD25199.1"/>
    </source>
</evidence>
<dbReference type="GO" id="GO:0015031">
    <property type="term" value="P:protein transport"/>
    <property type="evidence" value="ECO:0007669"/>
    <property type="project" value="UniProtKB-KW"/>
</dbReference>
<dbReference type="InterPro" id="IPR047196">
    <property type="entry name" value="YidC_ALB_C"/>
</dbReference>
<feature type="domain" description="Membrane insertase YidC/Oxa/ALB C-terminal" evidence="11">
    <location>
        <begin position="30"/>
        <end position="256"/>
    </location>
</feature>
<evidence type="ECO:0000256" key="7">
    <source>
        <dbReference type="ARBA" id="ARBA00023136"/>
    </source>
</evidence>
<evidence type="ECO:0000313" key="13">
    <source>
        <dbReference type="Proteomes" id="UP000545876"/>
    </source>
</evidence>
<feature type="transmembrane region" description="Helical" evidence="10">
    <location>
        <begin position="95"/>
        <end position="115"/>
    </location>
</feature>
<dbReference type="CDD" id="cd20070">
    <property type="entry name" value="5TM_YidC_Alb3"/>
    <property type="match status" value="1"/>
</dbReference>
<keyword evidence="5" id="KW-0653">Protein transport</keyword>
<evidence type="ECO:0000256" key="2">
    <source>
        <dbReference type="ARBA" id="ARBA00022448"/>
    </source>
</evidence>
<dbReference type="PANTHER" id="PTHR12428:SF65">
    <property type="entry name" value="CYTOCHROME C OXIDASE ASSEMBLY PROTEIN COX18, MITOCHONDRIAL"/>
    <property type="match status" value="1"/>
</dbReference>
<feature type="transmembrane region" description="Helical" evidence="10">
    <location>
        <begin position="166"/>
        <end position="183"/>
    </location>
</feature>
<dbReference type="AlphaFoldDB" id="A0A847CZN8"/>
<sequence>MFSWIWTNLLYNPILNVALSLYHILGDNLGLAIIALAIIFRLVLLPLTKSQTSMTRKMASLKPQLDALQKKYKNNPEKLSQEQMKLYKASGYNPLGCLGTFIPQLLIIIVLYQAIRNIAANNINGMYPFIHEWIASSKDFLINTKFLGLELTNIYSELSDKFSKEGIVFLIIAILAGVSQYFTTKFTQLMQNPQAAKSKKKKKTEELSPEALQENMSKSFNYVLPVMTILFAIRMPAFLGLYWVAQSFALIAQYVLLDWDKTKKGVQNLISVMKKGKGKGNVEAEK</sequence>
<keyword evidence="6 10" id="KW-1133">Transmembrane helix</keyword>
<name>A0A847CZN8_9BACT</name>
<dbReference type="GO" id="GO:0032977">
    <property type="term" value="F:membrane insertase activity"/>
    <property type="evidence" value="ECO:0007669"/>
    <property type="project" value="InterPro"/>
</dbReference>
<keyword evidence="3" id="KW-1003">Cell membrane</keyword>
<dbReference type="InterPro" id="IPR028055">
    <property type="entry name" value="YidC/Oxa/ALB_C"/>
</dbReference>